<organism evidence="2 3">
    <name type="scientific">Paraburkholderia dipogonis</name>
    <dbReference type="NCBI Taxonomy" id="1211383"/>
    <lineage>
        <taxon>Bacteria</taxon>
        <taxon>Pseudomonadati</taxon>
        <taxon>Pseudomonadota</taxon>
        <taxon>Betaproteobacteria</taxon>
        <taxon>Burkholderiales</taxon>
        <taxon>Burkholderiaceae</taxon>
        <taxon>Paraburkholderia</taxon>
    </lineage>
</organism>
<accession>A0ABW9AJ13</accession>
<evidence type="ECO:0000256" key="1">
    <source>
        <dbReference type="SAM" id="Phobius"/>
    </source>
</evidence>
<comment type="caution">
    <text evidence="2">The sequence shown here is derived from an EMBL/GenBank/DDBJ whole genome shotgun (WGS) entry which is preliminary data.</text>
</comment>
<keyword evidence="1" id="KW-0812">Transmembrane</keyword>
<evidence type="ECO:0000313" key="2">
    <source>
        <dbReference type="EMBL" id="MFM0000041.1"/>
    </source>
</evidence>
<evidence type="ECO:0000313" key="3">
    <source>
        <dbReference type="Proteomes" id="UP001629230"/>
    </source>
</evidence>
<proteinExistence type="predicted"/>
<keyword evidence="1" id="KW-0472">Membrane</keyword>
<keyword evidence="1" id="KW-1133">Transmembrane helix</keyword>
<dbReference type="EMBL" id="JAQQEZ010000002">
    <property type="protein sequence ID" value="MFM0000041.1"/>
    <property type="molecule type" value="Genomic_DNA"/>
</dbReference>
<reference evidence="2 3" key="1">
    <citation type="journal article" date="2024" name="Chem. Sci.">
        <title>Discovery of megapolipeptins by genome mining of a Burkholderiales bacteria collection.</title>
        <authorList>
            <person name="Paulo B.S."/>
            <person name="Recchia M.J.J."/>
            <person name="Lee S."/>
            <person name="Fergusson C.H."/>
            <person name="Romanowski S.B."/>
            <person name="Hernandez A."/>
            <person name="Krull N."/>
            <person name="Liu D.Y."/>
            <person name="Cavanagh H."/>
            <person name="Bos A."/>
            <person name="Gray C.A."/>
            <person name="Murphy B.T."/>
            <person name="Linington R.G."/>
            <person name="Eustaquio A.S."/>
        </authorList>
    </citation>
    <scope>NUCLEOTIDE SEQUENCE [LARGE SCALE GENOMIC DNA]</scope>
    <source>
        <strain evidence="2 3">RL17-350-BIC-A</strain>
    </source>
</reference>
<name>A0ABW9AJ13_9BURK</name>
<keyword evidence="3" id="KW-1185">Reference proteome</keyword>
<sequence length="43" mass="5044">MKKFSLWLVSEEIYPRFLMWTAIIVSLDAISMIVVLTTDILKK</sequence>
<protein>
    <submittedName>
        <fullName evidence="2">Uncharacterized protein</fullName>
    </submittedName>
</protein>
<gene>
    <name evidence="2" type="ORF">PQR57_03310</name>
</gene>
<feature type="transmembrane region" description="Helical" evidence="1">
    <location>
        <begin position="20"/>
        <end position="41"/>
    </location>
</feature>
<dbReference type="Proteomes" id="UP001629230">
    <property type="component" value="Unassembled WGS sequence"/>
</dbReference>
<dbReference type="RefSeq" id="WP_408175545.1">
    <property type="nucleotide sequence ID" value="NZ_JAQQEZ010000002.1"/>
</dbReference>